<dbReference type="PROSITE" id="PS50943">
    <property type="entry name" value="HTH_CROC1"/>
    <property type="match status" value="1"/>
</dbReference>
<dbReference type="InterPro" id="IPR010982">
    <property type="entry name" value="Lambda_DNA-bd_dom_sf"/>
</dbReference>
<dbReference type="Pfam" id="PF01381">
    <property type="entry name" value="HTH_3"/>
    <property type="match status" value="1"/>
</dbReference>
<dbReference type="SUPFAM" id="SSF47413">
    <property type="entry name" value="lambda repressor-like DNA-binding domains"/>
    <property type="match status" value="1"/>
</dbReference>
<dbReference type="SUPFAM" id="SSF53850">
    <property type="entry name" value="Periplasmic binding protein-like II"/>
    <property type="match status" value="1"/>
</dbReference>
<name>A0ABY6Z7E2_9BACL</name>
<evidence type="ECO:0000313" key="2">
    <source>
        <dbReference type="EMBL" id="WAH38174.1"/>
    </source>
</evidence>
<organism evidence="2 3">
    <name type="scientific">Alicyclobacillus dauci</name>
    <dbReference type="NCBI Taxonomy" id="1475485"/>
    <lineage>
        <taxon>Bacteria</taxon>
        <taxon>Bacillati</taxon>
        <taxon>Bacillota</taxon>
        <taxon>Bacilli</taxon>
        <taxon>Bacillales</taxon>
        <taxon>Alicyclobacillaceae</taxon>
        <taxon>Alicyclobacillus</taxon>
    </lineage>
</organism>
<reference evidence="2" key="1">
    <citation type="submission" date="2022-08" db="EMBL/GenBank/DDBJ databases">
        <title>Alicyclobacillus dauci DSM2870, complete genome.</title>
        <authorList>
            <person name="Wang Q."/>
            <person name="Cai R."/>
            <person name="Wang Z."/>
        </authorList>
    </citation>
    <scope>NUCLEOTIDE SEQUENCE</scope>
    <source>
        <strain evidence="2">DSM 28700</strain>
    </source>
</reference>
<dbReference type="Gene3D" id="1.10.260.40">
    <property type="entry name" value="lambda repressor-like DNA-binding domains"/>
    <property type="match status" value="1"/>
</dbReference>
<sequence length="363" mass="39758">MESPNRVRQVRLQHGLSREDLAEHVGVTRQMIGLIETGKVNPSTSISLRLGKVLNSSVEYLFSTDPVETINAKVVTESDVHQEVSQRVVIGSVMGQNIARPLTFVHPMAQFVAAHGIVPSANPSNRVELYRDVHRTDKTLFISGCDLGLGLLANHISHASRHHQGIWFQASNRAAIEELRRGYTHVAAVHTHLSIEEFKQTLDLPFQVHAMHFSIGQLGWIVSRGNPRGFTSAGDLASGQYTIVNRPAGAGARELLDSELKRYGVPAQDIPGYQSVVRGHIDVAYAVFNGLADVGLAHASAAAQYGLDFLPIRPETCMLVFSPESELDESLQVLQESLQSDSFRQDLAAFGPYDVRATGKTIQ</sequence>
<evidence type="ECO:0000313" key="3">
    <source>
        <dbReference type="Proteomes" id="UP001164803"/>
    </source>
</evidence>
<feature type="domain" description="HTH cro/C1-type" evidence="1">
    <location>
        <begin position="7"/>
        <end position="61"/>
    </location>
</feature>
<accession>A0ABY6Z7E2</accession>
<dbReference type="Pfam" id="PF12727">
    <property type="entry name" value="PBP_like"/>
    <property type="match status" value="1"/>
</dbReference>
<dbReference type="Proteomes" id="UP001164803">
    <property type="component" value="Chromosome"/>
</dbReference>
<dbReference type="CDD" id="cd00093">
    <property type="entry name" value="HTH_XRE"/>
    <property type="match status" value="1"/>
</dbReference>
<dbReference type="InterPro" id="IPR001387">
    <property type="entry name" value="Cro/C1-type_HTH"/>
</dbReference>
<dbReference type="EMBL" id="CP104064">
    <property type="protein sequence ID" value="WAH38174.1"/>
    <property type="molecule type" value="Genomic_DNA"/>
</dbReference>
<dbReference type="PANTHER" id="PTHR38431:SF1">
    <property type="entry name" value="BLL2305 PROTEIN"/>
    <property type="match status" value="1"/>
</dbReference>
<gene>
    <name evidence="2" type="ORF">NZD86_06725</name>
</gene>
<keyword evidence="3" id="KW-1185">Reference proteome</keyword>
<dbReference type="RefSeq" id="WP_268045735.1">
    <property type="nucleotide sequence ID" value="NZ_CP104064.1"/>
</dbReference>
<evidence type="ECO:0000259" key="1">
    <source>
        <dbReference type="PROSITE" id="PS50943"/>
    </source>
</evidence>
<dbReference type="SMART" id="SM00530">
    <property type="entry name" value="HTH_XRE"/>
    <property type="match status" value="1"/>
</dbReference>
<dbReference type="PANTHER" id="PTHR38431">
    <property type="entry name" value="BLL2305 PROTEIN"/>
    <property type="match status" value="1"/>
</dbReference>
<proteinExistence type="predicted"/>
<protein>
    <submittedName>
        <fullName evidence="2">Helix-turn-helix domain-containing protein</fullName>
    </submittedName>
</protein>
<dbReference type="InterPro" id="IPR024370">
    <property type="entry name" value="PBP_domain"/>
</dbReference>